<dbReference type="Proteomes" id="UP001362999">
    <property type="component" value="Unassembled WGS sequence"/>
</dbReference>
<accession>A0AAW0DLL0</accession>
<feature type="region of interest" description="Disordered" evidence="1">
    <location>
        <begin position="263"/>
        <end position="311"/>
    </location>
</feature>
<evidence type="ECO:0000313" key="3">
    <source>
        <dbReference type="EMBL" id="KAK7052157.1"/>
    </source>
</evidence>
<feature type="compositionally biased region" description="Polar residues" evidence="1">
    <location>
        <begin position="269"/>
        <end position="286"/>
    </location>
</feature>
<reference evidence="3 4" key="1">
    <citation type="journal article" date="2024" name="J Genomics">
        <title>Draft genome sequencing and assembly of Favolaschia claudopus CIRM-BRFM 2984 isolated from oak limbs.</title>
        <authorList>
            <person name="Navarro D."/>
            <person name="Drula E."/>
            <person name="Chaduli D."/>
            <person name="Cazenave R."/>
            <person name="Ahrendt S."/>
            <person name="Wang J."/>
            <person name="Lipzen A."/>
            <person name="Daum C."/>
            <person name="Barry K."/>
            <person name="Grigoriev I.V."/>
            <person name="Favel A."/>
            <person name="Rosso M.N."/>
            <person name="Martin F."/>
        </authorList>
    </citation>
    <scope>NUCLEOTIDE SEQUENCE [LARGE SCALE GENOMIC DNA]</scope>
    <source>
        <strain evidence="3 4">CIRM-BRFM 2984</strain>
    </source>
</reference>
<sequence>MLSASTIVLSFGLLFANLAAATPTPRASCSPSFEGAGVSIVAGSVEWSVTSAVAGTALDHTGKNGAAEWHVQQTGTTPPTYLVKDIKNNELVVGIGADGLLTGKIISPHQVGAAVVRRLHGGKRRWSGGRGEIFDKFAASLLFDAAVPPPRAVDTYSLAIETSGETPPLSSFFMRPSLIFNGALIILLAMTNQSRLSALFEWIYSALRSSYTIPTILALYGLVLVYLVVSVNRLEDTEPSSTRRRKTRLVPYYNSRGQLHGWVREEKNQNMPTTSPSQRKQTSSLPIPTPTDLTLAPVHQSTPLPLPQATASVPPRLTEEAPLSTFPLPSWDGFPDGRLRCYFTPQQIEDTSQLAVYWVGDKLAGKQGSPTAATPEKGKVSHFKCAGIIECESKVCITQIAPGADISRQVQSGCTCGFKLHHRLCKSEWSIIRYRGGAVFECNQTHNHSRYTHSLSTPKSKPPQLQSFISRQPVSLIAAQPSEPLNAERTESPETFVAQVHEGEQALQDMPEPEPVPQHNEVINSDHEPQHEAFVAPQNGVANSDDERMVDPDAN</sequence>
<feature type="compositionally biased region" description="Basic and acidic residues" evidence="1">
    <location>
        <begin position="545"/>
        <end position="555"/>
    </location>
</feature>
<organism evidence="3 4">
    <name type="scientific">Favolaschia claudopus</name>
    <dbReference type="NCBI Taxonomy" id="2862362"/>
    <lineage>
        <taxon>Eukaryota</taxon>
        <taxon>Fungi</taxon>
        <taxon>Dikarya</taxon>
        <taxon>Basidiomycota</taxon>
        <taxon>Agaricomycotina</taxon>
        <taxon>Agaricomycetes</taxon>
        <taxon>Agaricomycetidae</taxon>
        <taxon>Agaricales</taxon>
        <taxon>Marasmiineae</taxon>
        <taxon>Mycenaceae</taxon>
        <taxon>Favolaschia</taxon>
    </lineage>
</organism>
<evidence type="ECO:0000256" key="1">
    <source>
        <dbReference type="SAM" id="MobiDB-lite"/>
    </source>
</evidence>
<evidence type="ECO:0000313" key="4">
    <source>
        <dbReference type="Proteomes" id="UP001362999"/>
    </source>
</evidence>
<keyword evidence="4" id="KW-1185">Reference proteome</keyword>
<feature type="signal peptide" evidence="2">
    <location>
        <begin position="1"/>
        <end position="21"/>
    </location>
</feature>
<gene>
    <name evidence="3" type="ORF">R3P38DRAFT_3594601</name>
</gene>
<comment type="caution">
    <text evidence="3">The sequence shown here is derived from an EMBL/GenBank/DDBJ whole genome shotgun (WGS) entry which is preliminary data.</text>
</comment>
<feature type="region of interest" description="Disordered" evidence="1">
    <location>
        <begin position="501"/>
        <end position="555"/>
    </location>
</feature>
<feature type="chain" id="PRO_5043687584" evidence="2">
    <location>
        <begin position="22"/>
        <end position="555"/>
    </location>
</feature>
<proteinExistence type="predicted"/>
<evidence type="ECO:0000256" key="2">
    <source>
        <dbReference type="SAM" id="SignalP"/>
    </source>
</evidence>
<name>A0AAW0DLL0_9AGAR</name>
<protein>
    <submittedName>
        <fullName evidence="3">Uncharacterized protein</fullName>
    </submittedName>
</protein>
<dbReference type="AlphaFoldDB" id="A0AAW0DLL0"/>
<keyword evidence="2" id="KW-0732">Signal</keyword>
<dbReference type="EMBL" id="JAWWNJ010000007">
    <property type="protein sequence ID" value="KAK7052157.1"/>
    <property type="molecule type" value="Genomic_DNA"/>
</dbReference>